<proteinExistence type="predicted"/>
<evidence type="ECO:0000313" key="2">
    <source>
        <dbReference type="WBParaSite" id="TREG1_50150.2"/>
    </source>
</evidence>
<reference evidence="2" key="2">
    <citation type="submission" date="2023-11" db="UniProtKB">
        <authorList>
            <consortium name="WormBaseParasite"/>
        </authorList>
    </citation>
    <scope>IDENTIFICATION</scope>
</reference>
<name>A0AA85JTI4_TRIRE</name>
<sequence>MFNLSNAYDLLLVNYPLFQLKGNINPYCGCPSILVSVHNVHKNGWETSWSLCESMFKVFVPLSPGCNTLQLKCKHHLAEFRIVCVHNHNSSFIVRPIYVICSDDTGEFQAPEGVVSTKENACKRIGLGIRLLQTLTAEAFFSELGKRYTFMTRENLVEELSPDFLQASHVSCMCHYSSLSKTFVSNSTPEEVWKQLAYELYKTYPDNFNRTKWIAFMACTRYHPMNKSSTESLSYDEILNRTTAHFALGTGGLALLGTGTLHAWPESIEDLQSVMQDTRLIDTTLMDDTAYRHTFWAAFSTGLGAVWHELGHCFGLEHYPHGIMFRGDDINLCLGFPPPDSMCPHELRTNGEVIQGLCQPKNQAINSLCGRVLCQVCQSCCTVIVSLNHLHLCLVLCSSIV</sequence>
<dbReference type="Pfam" id="PF12044">
    <property type="entry name" value="Metallopep"/>
    <property type="match status" value="1"/>
</dbReference>
<accession>A0AA85JTI4</accession>
<protein>
    <submittedName>
        <fullName evidence="2">Zinc metalloproteinase YIL108W</fullName>
    </submittedName>
</protein>
<evidence type="ECO:0000313" key="1">
    <source>
        <dbReference type="Proteomes" id="UP000050795"/>
    </source>
</evidence>
<dbReference type="InterPro" id="IPR021917">
    <property type="entry name" value="Unchr_Zn-peptidase-like"/>
</dbReference>
<dbReference type="PANTHER" id="PTHR21054">
    <property type="entry name" value="ZINC METALLOPROTEINASE-RELATED"/>
    <property type="match status" value="1"/>
</dbReference>
<dbReference type="Proteomes" id="UP000050795">
    <property type="component" value="Unassembled WGS sequence"/>
</dbReference>
<dbReference type="WBParaSite" id="TREG1_50150.2">
    <property type="protein sequence ID" value="TREG1_50150.2"/>
    <property type="gene ID" value="TREG1_50150"/>
</dbReference>
<organism evidence="1 2">
    <name type="scientific">Trichobilharzia regenti</name>
    <name type="common">Nasal bird schistosome</name>
    <dbReference type="NCBI Taxonomy" id="157069"/>
    <lineage>
        <taxon>Eukaryota</taxon>
        <taxon>Metazoa</taxon>
        <taxon>Spiralia</taxon>
        <taxon>Lophotrochozoa</taxon>
        <taxon>Platyhelminthes</taxon>
        <taxon>Trematoda</taxon>
        <taxon>Digenea</taxon>
        <taxon>Strigeidida</taxon>
        <taxon>Schistosomatoidea</taxon>
        <taxon>Schistosomatidae</taxon>
        <taxon>Trichobilharzia</taxon>
    </lineage>
</organism>
<dbReference type="InterPro" id="IPR053002">
    <property type="entry name" value="Metalloproteinase_M10B"/>
</dbReference>
<keyword evidence="1" id="KW-1185">Reference proteome</keyword>
<dbReference type="PANTHER" id="PTHR21054:SF2">
    <property type="entry name" value="MIP04191P"/>
    <property type="match status" value="1"/>
</dbReference>
<reference evidence="1" key="1">
    <citation type="submission" date="2022-06" db="EMBL/GenBank/DDBJ databases">
        <authorList>
            <person name="Berger JAMES D."/>
            <person name="Berger JAMES D."/>
        </authorList>
    </citation>
    <scope>NUCLEOTIDE SEQUENCE [LARGE SCALE GENOMIC DNA]</scope>
</reference>
<dbReference type="AlphaFoldDB" id="A0AA85JTI4"/>